<dbReference type="InterPro" id="IPR013563">
    <property type="entry name" value="Oligopep_ABC_C"/>
</dbReference>
<dbReference type="InterPro" id="IPR003439">
    <property type="entry name" value="ABC_transporter-like_ATP-bd"/>
</dbReference>
<accession>A0ABT3U060</accession>
<dbReference type="RefSeq" id="WP_266603096.1">
    <property type="nucleotide sequence ID" value="NZ_JAPHNL010000278.1"/>
</dbReference>
<dbReference type="InterPro" id="IPR017871">
    <property type="entry name" value="ABC_transporter-like_CS"/>
</dbReference>
<keyword evidence="4 7" id="KW-0067">ATP-binding</keyword>
<name>A0ABT3U060_9ACTN</name>
<dbReference type="PANTHER" id="PTHR43776:SF7">
    <property type="entry name" value="D,D-DIPEPTIDE TRANSPORT ATP-BINDING PROTEIN DDPF-RELATED"/>
    <property type="match status" value="1"/>
</dbReference>
<feature type="region of interest" description="Disordered" evidence="5">
    <location>
        <begin position="1"/>
        <end position="41"/>
    </location>
</feature>
<dbReference type="Gene3D" id="3.40.50.300">
    <property type="entry name" value="P-loop containing nucleotide triphosphate hydrolases"/>
    <property type="match status" value="1"/>
</dbReference>
<dbReference type="InterPro" id="IPR003593">
    <property type="entry name" value="AAA+_ATPase"/>
</dbReference>
<evidence type="ECO:0000313" key="8">
    <source>
        <dbReference type="Proteomes" id="UP001163064"/>
    </source>
</evidence>
<dbReference type="SMART" id="SM00382">
    <property type="entry name" value="AAA"/>
    <property type="match status" value="1"/>
</dbReference>
<evidence type="ECO:0000256" key="2">
    <source>
        <dbReference type="ARBA" id="ARBA00022448"/>
    </source>
</evidence>
<dbReference type="EMBL" id="JAPHNL010000278">
    <property type="protein sequence ID" value="MCX3062696.1"/>
    <property type="molecule type" value="Genomic_DNA"/>
</dbReference>
<dbReference type="Pfam" id="PF00005">
    <property type="entry name" value="ABC_tran"/>
    <property type="match status" value="1"/>
</dbReference>
<dbReference type="PANTHER" id="PTHR43776">
    <property type="entry name" value="TRANSPORT ATP-BINDING PROTEIN"/>
    <property type="match status" value="1"/>
</dbReference>
<keyword evidence="3" id="KW-0547">Nucleotide-binding</keyword>
<dbReference type="PROSITE" id="PS00211">
    <property type="entry name" value="ABC_TRANSPORTER_1"/>
    <property type="match status" value="1"/>
</dbReference>
<evidence type="ECO:0000256" key="4">
    <source>
        <dbReference type="ARBA" id="ARBA00022840"/>
    </source>
</evidence>
<dbReference type="InterPro" id="IPR027417">
    <property type="entry name" value="P-loop_NTPase"/>
</dbReference>
<dbReference type="Pfam" id="PF08352">
    <property type="entry name" value="oligo_HPY"/>
    <property type="match status" value="1"/>
</dbReference>
<dbReference type="InterPro" id="IPR050319">
    <property type="entry name" value="ABC_transp_ATP-bind"/>
</dbReference>
<protein>
    <submittedName>
        <fullName evidence="7">Dipeptide ABC transporter ATP-binding protein</fullName>
    </submittedName>
</protein>
<dbReference type="NCBIfam" id="TIGR01727">
    <property type="entry name" value="oligo_HPY"/>
    <property type="match status" value="1"/>
</dbReference>
<comment type="similarity">
    <text evidence="1">Belongs to the ABC transporter superfamily.</text>
</comment>
<proteinExistence type="inferred from homology"/>
<evidence type="ECO:0000256" key="5">
    <source>
        <dbReference type="SAM" id="MobiDB-lite"/>
    </source>
</evidence>
<dbReference type="GO" id="GO:0005524">
    <property type="term" value="F:ATP binding"/>
    <property type="evidence" value="ECO:0007669"/>
    <property type="project" value="UniProtKB-KW"/>
</dbReference>
<feature type="compositionally biased region" description="Basic and acidic residues" evidence="5">
    <location>
        <begin position="456"/>
        <end position="491"/>
    </location>
</feature>
<dbReference type="CDD" id="cd03257">
    <property type="entry name" value="ABC_NikE_OppD_transporters"/>
    <property type="match status" value="1"/>
</dbReference>
<comment type="caution">
    <text evidence="7">The sequence shown here is derived from an EMBL/GenBank/DDBJ whole genome shotgun (WGS) entry which is preliminary data.</text>
</comment>
<reference evidence="7" key="1">
    <citation type="submission" date="2022-10" db="EMBL/GenBank/DDBJ databases">
        <title>Streptomyces beihaiensis sp. nov., a chitin degrading actinobacterium, isolated from shrimp pond soil.</title>
        <authorList>
            <person name="Xie J."/>
            <person name="Shen N."/>
        </authorList>
    </citation>
    <scope>NUCLEOTIDE SEQUENCE</scope>
    <source>
        <strain evidence="7">GXMU-J5</strain>
    </source>
</reference>
<feature type="domain" description="ABC transporter" evidence="6">
    <location>
        <begin position="46"/>
        <end position="296"/>
    </location>
</feature>
<gene>
    <name evidence="7" type="ORF">OFY01_23645</name>
</gene>
<dbReference type="PROSITE" id="PS50893">
    <property type="entry name" value="ABC_TRANSPORTER_2"/>
    <property type="match status" value="1"/>
</dbReference>
<evidence type="ECO:0000259" key="6">
    <source>
        <dbReference type="PROSITE" id="PS50893"/>
    </source>
</evidence>
<feature type="region of interest" description="Disordered" evidence="5">
    <location>
        <begin position="390"/>
        <end position="491"/>
    </location>
</feature>
<evidence type="ECO:0000256" key="1">
    <source>
        <dbReference type="ARBA" id="ARBA00005417"/>
    </source>
</evidence>
<feature type="compositionally biased region" description="Acidic residues" evidence="5">
    <location>
        <begin position="407"/>
        <end position="439"/>
    </location>
</feature>
<sequence length="491" mass="52331">MSDAKAVTEAGSKDGAGPKADAAVPAQGESPENTAGRSSGSGDVLLDVQGLLKHFPVKKGILRREVAAVKAVDGIDFQVRRGETLGVVGESGCGKSTMGRVITRLLEPTGGKIEFDGQDITHLKTAGMRPLRRDIQMIFQDPYGSLNPRHTIGSIVSAPFRLQGETPEGGVKKEVQRLLELVGLNPEHYNRYPHEFSGGQRQRIGIARALALKPKLVVADEPVSALDVSIQAQVVNLLDDLQGELGLTYVIIAHDLSVIRHVSDRIAVMYLGKIVELADRDDLYATPMHPYTKALLSAVPVPDPKRRGKKSERILLRGDVPSPISPPSGCRFHTRCWKATEVCAQKEPPLLQLATGHQVACHHPENAEDQAPEDAVLLSVAKSAIEVVTAETKDAGATPQPSADSTDSADEESAAGEPVSEEPAVDEPVVDESAADEPVADERGDGSAPGEESEEAASKSESESKDQDESKDEGKSKDQDESKDEGKGDAS</sequence>
<keyword evidence="2" id="KW-0813">Transport</keyword>
<organism evidence="7 8">
    <name type="scientific">Streptomyces beihaiensis</name>
    <dbReference type="NCBI Taxonomy" id="2984495"/>
    <lineage>
        <taxon>Bacteria</taxon>
        <taxon>Bacillati</taxon>
        <taxon>Actinomycetota</taxon>
        <taxon>Actinomycetes</taxon>
        <taxon>Kitasatosporales</taxon>
        <taxon>Streptomycetaceae</taxon>
        <taxon>Streptomyces</taxon>
    </lineage>
</organism>
<feature type="compositionally biased region" description="Polar residues" evidence="5">
    <location>
        <begin position="30"/>
        <end position="41"/>
    </location>
</feature>
<dbReference type="NCBIfam" id="NF008453">
    <property type="entry name" value="PRK11308.1"/>
    <property type="match status" value="1"/>
</dbReference>
<evidence type="ECO:0000256" key="3">
    <source>
        <dbReference type="ARBA" id="ARBA00022741"/>
    </source>
</evidence>
<keyword evidence="8" id="KW-1185">Reference proteome</keyword>
<dbReference type="SUPFAM" id="SSF52540">
    <property type="entry name" value="P-loop containing nucleoside triphosphate hydrolases"/>
    <property type="match status" value="1"/>
</dbReference>
<evidence type="ECO:0000313" key="7">
    <source>
        <dbReference type="EMBL" id="MCX3062696.1"/>
    </source>
</evidence>
<dbReference type="Proteomes" id="UP001163064">
    <property type="component" value="Unassembled WGS sequence"/>
</dbReference>